<gene>
    <name evidence="14" type="ORF">NARC_50004</name>
</gene>
<evidence type="ECO:0000259" key="13">
    <source>
        <dbReference type="PROSITE" id="PS50109"/>
    </source>
</evidence>
<evidence type="ECO:0000256" key="10">
    <source>
        <dbReference type="ARBA" id="ARBA00023012"/>
    </source>
</evidence>
<evidence type="ECO:0000256" key="2">
    <source>
        <dbReference type="ARBA" id="ARBA00004651"/>
    </source>
</evidence>
<dbReference type="PANTHER" id="PTHR43711:SF31">
    <property type="entry name" value="HISTIDINE KINASE"/>
    <property type="match status" value="1"/>
</dbReference>
<comment type="catalytic activity">
    <reaction evidence="1">
        <text>ATP + protein L-histidine = ADP + protein N-phospho-L-histidine.</text>
        <dbReference type="EC" id="2.7.13.3"/>
    </reaction>
</comment>
<keyword evidence="4" id="KW-1003">Cell membrane</keyword>
<dbReference type="InterPro" id="IPR033479">
    <property type="entry name" value="dCache_1"/>
</dbReference>
<dbReference type="PROSITE" id="PS50109">
    <property type="entry name" value="HIS_KIN"/>
    <property type="match status" value="1"/>
</dbReference>
<dbReference type="Gene3D" id="3.30.565.10">
    <property type="entry name" value="Histidine kinase-like ATPase, C-terminal domain"/>
    <property type="match status" value="1"/>
</dbReference>
<keyword evidence="5" id="KW-0597">Phosphoprotein</keyword>
<proteinExistence type="predicted"/>
<sequence length="606" mass="67332">MISIVSSRNNIFLLILVIGVGISLSILSYHYSGLTADQIGEIASGDIRSNAIIETDGLSKTLLHIIDPVSTNLEILSKIVNYSNIDGTEIIMDEVQNSTKSLTEGYYWINEDGRIVSISNVNSNIIDSYSSIDLSNREYFVIPKETHTSYYSSAIESIDKIPRLYISYPIMEESTGESVFKGVIVASIKIHELGRFLQSELAPQVAGNVGLMDKNGIIIYGSNPSLIGKYYLGKDFQALVPEEIRGPYNSLLAKGLQGSAGAEDLVLLGGNKTTITYQPVYIGGKYLWTLFVSSPHQLAAEVGFLINNQKNFSTLMILIIGAVALGIAFLILSWNKRLESAVNSRTIELKDANNSLIKYNKLLESANEKLSIHDKMQKEFINIAAHELRTPIMPILGDAIFLEKQFEEGKEEVKVDREQVSSIIRNAKRLKRLASDILDITKIESQSLKLNKERFNIKDIILSSISDIKTQLLSSNPEQLENLNMVYEPKDIYVFADKNRITQVIFNLLGNSVKFTEKGSIGIDVKIDRDVIKNIENVIVSIWDTGQGIDPDILPRLFTKFASKSFEGTGLGLFISKSIINSHNGKIWAVNNPDGGATFYFKIPLQ</sequence>
<dbReference type="Gene3D" id="1.10.287.130">
    <property type="match status" value="1"/>
</dbReference>
<dbReference type="Pfam" id="PF02518">
    <property type="entry name" value="HATPase_c"/>
    <property type="match status" value="1"/>
</dbReference>
<evidence type="ECO:0000256" key="3">
    <source>
        <dbReference type="ARBA" id="ARBA00012438"/>
    </source>
</evidence>
<dbReference type="CDD" id="cd18773">
    <property type="entry name" value="PDC1_HK_sensor"/>
    <property type="match status" value="1"/>
</dbReference>
<dbReference type="OrthoDB" id="8127at2157"/>
<evidence type="ECO:0000313" key="14">
    <source>
        <dbReference type="EMBL" id="TVP40823.1"/>
    </source>
</evidence>
<keyword evidence="10" id="KW-0902">Two-component regulatory system</keyword>
<evidence type="ECO:0000256" key="11">
    <source>
        <dbReference type="ARBA" id="ARBA00023136"/>
    </source>
</evidence>
<keyword evidence="11 12" id="KW-0472">Membrane</keyword>
<accession>A0A557SW53</accession>
<comment type="caution">
    <text evidence="14">The sequence shown here is derived from an EMBL/GenBank/DDBJ whole genome shotgun (WGS) entry which is preliminary data.</text>
</comment>
<evidence type="ECO:0000313" key="15">
    <source>
        <dbReference type="Proteomes" id="UP000315289"/>
    </source>
</evidence>
<dbReference type="Pfam" id="PF02743">
    <property type="entry name" value="dCache_1"/>
    <property type="match status" value="1"/>
</dbReference>
<evidence type="ECO:0000256" key="1">
    <source>
        <dbReference type="ARBA" id="ARBA00000085"/>
    </source>
</evidence>
<dbReference type="SUPFAM" id="SSF55874">
    <property type="entry name" value="ATPase domain of HSP90 chaperone/DNA topoisomerase II/histidine kinase"/>
    <property type="match status" value="1"/>
</dbReference>
<dbReference type="EC" id="2.7.13.3" evidence="3"/>
<evidence type="ECO:0000256" key="4">
    <source>
        <dbReference type="ARBA" id="ARBA00022475"/>
    </source>
</evidence>
<keyword evidence="15" id="KW-1185">Reference proteome</keyword>
<feature type="domain" description="Histidine kinase" evidence="13">
    <location>
        <begin position="383"/>
        <end position="606"/>
    </location>
</feature>
<evidence type="ECO:0000256" key="5">
    <source>
        <dbReference type="ARBA" id="ARBA00022553"/>
    </source>
</evidence>
<keyword evidence="8 14" id="KW-0418">Kinase</keyword>
<protein>
    <recommendedName>
        <fullName evidence="3">histidine kinase</fullName>
        <ecNumber evidence="3">2.7.13.3</ecNumber>
    </recommendedName>
</protein>
<dbReference type="SUPFAM" id="SSF47384">
    <property type="entry name" value="Homodimeric domain of signal transducing histidine kinase"/>
    <property type="match status" value="1"/>
</dbReference>
<evidence type="ECO:0000256" key="8">
    <source>
        <dbReference type="ARBA" id="ARBA00022777"/>
    </source>
</evidence>
<evidence type="ECO:0000256" key="7">
    <source>
        <dbReference type="ARBA" id="ARBA00022692"/>
    </source>
</evidence>
<dbReference type="AlphaFoldDB" id="A0A557SW53"/>
<keyword evidence="7 12" id="KW-0812">Transmembrane</keyword>
<dbReference type="InterPro" id="IPR004358">
    <property type="entry name" value="Sig_transdc_His_kin-like_C"/>
</dbReference>
<keyword evidence="9 12" id="KW-1133">Transmembrane helix</keyword>
<evidence type="ECO:0000256" key="9">
    <source>
        <dbReference type="ARBA" id="ARBA00022989"/>
    </source>
</evidence>
<dbReference type="GO" id="GO:0005886">
    <property type="term" value="C:plasma membrane"/>
    <property type="evidence" value="ECO:0007669"/>
    <property type="project" value="UniProtKB-SubCell"/>
</dbReference>
<dbReference type="InterPro" id="IPR003594">
    <property type="entry name" value="HATPase_dom"/>
</dbReference>
<dbReference type="Proteomes" id="UP000315289">
    <property type="component" value="Unassembled WGS sequence"/>
</dbReference>
<reference evidence="14 15" key="1">
    <citation type="journal article" date="2019" name="Front. Microbiol.">
        <title>Ammonia Oxidation by the Arctic Terrestrial Thaumarchaeote Candidatus Nitrosocosmicus arcticus Is Stimulated by Increasing Temperatures.</title>
        <authorList>
            <person name="Alves R.J.E."/>
            <person name="Kerou M."/>
            <person name="Zappe A."/>
            <person name="Bittner R."/>
            <person name="Abby S.S."/>
            <person name="Schmidt H.A."/>
            <person name="Pfeifer K."/>
            <person name="Schleper C."/>
        </authorList>
    </citation>
    <scope>NUCLEOTIDE SEQUENCE [LARGE SCALE GENOMIC DNA]</scope>
    <source>
        <strain evidence="14 15">Kfb</strain>
    </source>
</reference>
<dbReference type="SMART" id="SM00388">
    <property type="entry name" value="HisKA"/>
    <property type="match status" value="1"/>
</dbReference>
<dbReference type="InterPro" id="IPR036890">
    <property type="entry name" value="HATPase_C_sf"/>
</dbReference>
<dbReference type="PRINTS" id="PR00344">
    <property type="entry name" value="BCTRLSENSOR"/>
</dbReference>
<dbReference type="Pfam" id="PF00512">
    <property type="entry name" value="HisKA"/>
    <property type="match status" value="1"/>
</dbReference>
<dbReference type="InterPro" id="IPR003661">
    <property type="entry name" value="HisK_dim/P_dom"/>
</dbReference>
<organism evidence="14 15">
    <name type="scientific">Candidatus Nitrosocosmicus arcticus</name>
    <dbReference type="NCBI Taxonomy" id="2035267"/>
    <lineage>
        <taxon>Archaea</taxon>
        <taxon>Nitrososphaerota</taxon>
        <taxon>Nitrososphaeria</taxon>
        <taxon>Nitrososphaerales</taxon>
        <taxon>Nitrososphaeraceae</taxon>
        <taxon>Candidatus Nitrosocosmicus</taxon>
    </lineage>
</organism>
<feature type="transmembrane region" description="Helical" evidence="12">
    <location>
        <begin position="12"/>
        <end position="31"/>
    </location>
</feature>
<dbReference type="EMBL" id="VOAH01000005">
    <property type="protein sequence ID" value="TVP40823.1"/>
    <property type="molecule type" value="Genomic_DNA"/>
</dbReference>
<dbReference type="InterPro" id="IPR005467">
    <property type="entry name" value="His_kinase_dom"/>
</dbReference>
<dbReference type="Gene3D" id="3.30.450.20">
    <property type="entry name" value="PAS domain"/>
    <property type="match status" value="2"/>
</dbReference>
<keyword evidence="6" id="KW-0808">Transferase</keyword>
<dbReference type="GO" id="GO:0000155">
    <property type="term" value="F:phosphorelay sensor kinase activity"/>
    <property type="evidence" value="ECO:0007669"/>
    <property type="project" value="InterPro"/>
</dbReference>
<dbReference type="InterPro" id="IPR036097">
    <property type="entry name" value="HisK_dim/P_sf"/>
</dbReference>
<dbReference type="CDD" id="cd00082">
    <property type="entry name" value="HisKA"/>
    <property type="match status" value="1"/>
</dbReference>
<dbReference type="InterPro" id="IPR050736">
    <property type="entry name" value="Sensor_HK_Regulatory"/>
</dbReference>
<name>A0A557SW53_9ARCH</name>
<comment type="subcellular location">
    <subcellularLocation>
        <location evidence="2">Cell membrane</location>
        <topology evidence="2">Multi-pass membrane protein</topology>
    </subcellularLocation>
</comment>
<evidence type="ECO:0000256" key="6">
    <source>
        <dbReference type="ARBA" id="ARBA00022679"/>
    </source>
</evidence>
<evidence type="ECO:0000256" key="12">
    <source>
        <dbReference type="SAM" id="Phobius"/>
    </source>
</evidence>
<dbReference type="PANTHER" id="PTHR43711">
    <property type="entry name" value="TWO-COMPONENT HISTIDINE KINASE"/>
    <property type="match status" value="1"/>
</dbReference>
<feature type="transmembrane region" description="Helical" evidence="12">
    <location>
        <begin position="315"/>
        <end position="335"/>
    </location>
</feature>
<dbReference type="RefSeq" id="WP_144729556.1">
    <property type="nucleotide sequence ID" value="NZ_ML675581.1"/>
</dbReference>
<dbReference type="SMART" id="SM00387">
    <property type="entry name" value="HATPase_c"/>
    <property type="match status" value="1"/>
</dbReference>